<keyword evidence="1" id="KW-0472">Membrane</keyword>
<evidence type="ECO:0000313" key="3">
    <source>
        <dbReference type="Proteomes" id="UP000240883"/>
    </source>
</evidence>
<dbReference type="SUPFAM" id="SSF103473">
    <property type="entry name" value="MFS general substrate transporter"/>
    <property type="match status" value="1"/>
</dbReference>
<feature type="non-terminal residue" evidence="2">
    <location>
        <position position="1"/>
    </location>
</feature>
<dbReference type="AlphaFoldDB" id="A0A2T2P7C9"/>
<dbReference type="Proteomes" id="UP000240883">
    <property type="component" value="Unassembled WGS sequence"/>
</dbReference>
<feature type="transmembrane region" description="Helical" evidence="1">
    <location>
        <begin position="174"/>
        <end position="194"/>
    </location>
</feature>
<protein>
    <recommendedName>
        <fullName evidence="4">MFS general substrate transporter</fullName>
    </recommendedName>
</protein>
<dbReference type="EMBL" id="KZ678129">
    <property type="protein sequence ID" value="PSN73446.1"/>
    <property type="molecule type" value="Genomic_DNA"/>
</dbReference>
<organism evidence="2 3">
    <name type="scientific">Corynespora cassiicola Philippines</name>
    <dbReference type="NCBI Taxonomy" id="1448308"/>
    <lineage>
        <taxon>Eukaryota</taxon>
        <taxon>Fungi</taxon>
        <taxon>Dikarya</taxon>
        <taxon>Ascomycota</taxon>
        <taxon>Pezizomycotina</taxon>
        <taxon>Dothideomycetes</taxon>
        <taxon>Pleosporomycetidae</taxon>
        <taxon>Pleosporales</taxon>
        <taxon>Corynesporascaceae</taxon>
        <taxon>Corynespora</taxon>
    </lineage>
</organism>
<feature type="transmembrane region" description="Helical" evidence="1">
    <location>
        <begin position="268"/>
        <end position="289"/>
    </location>
</feature>
<dbReference type="OrthoDB" id="3797192at2759"/>
<feature type="transmembrane region" description="Helical" evidence="1">
    <location>
        <begin position="240"/>
        <end position="262"/>
    </location>
</feature>
<keyword evidence="1" id="KW-0812">Transmembrane</keyword>
<proteinExistence type="predicted"/>
<feature type="transmembrane region" description="Helical" evidence="1">
    <location>
        <begin position="62"/>
        <end position="84"/>
    </location>
</feature>
<feature type="transmembrane region" description="Helical" evidence="1">
    <location>
        <begin position="6"/>
        <end position="24"/>
    </location>
</feature>
<keyword evidence="1" id="KW-1133">Transmembrane helix</keyword>
<evidence type="ECO:0000313" key="2">
    <source>
        <dbReference type="EMBL" id="PSN73446.1"/>
    </source>
</evidence>
<dbReference type="Gene3D" id="1.20.1250.20">
    <property type="entry name" value="MFS general substrate transporter like domains"/>
    <property type="match status" value="1"/>
</dbReference>
<feature type="transmembrane region" description="Helical" evidence="1">
    <location>
        <begin position="144"/>
        <end position="162"/>
    </location>
</feature>
<feature type="transmembrane region" description="Helical" evidence="1">
    <location>
        <begin position="200"/>
        <end position="219"/>
    </location>
</feature>
<feature type="transmembrane region" description="Helical" evidence="1">
    <location>
        <begin position="36"/>
        <end position="56"/>
    </location>
</feature>
<evidence type="ECO:0008006" key="4">
    <source>
        <dbReference type="Google" id="ProtNLM"/>
    </source>
</evidence>
<keyword evidence="3" id="KW-1185">Reference proteome</keyword>
<dbReference type="InterPro" id="IPR036259">
    <property type="entry name" value="MFS_trans_sf"/>
</dbReference>
<sequence length="304" mass="32975">FLVQGPVLGTALGMAYWIGVLCLASHYQNNVPLMSMGGVAGGMVGALVYTGLMYQFLRIERFEWACFINAAVTGVSLVLALGLVRRCKLYDLGLAWPNWGAIRKEKGTVWFMGGYFFIFFGLFACPVFLVLLVSNALMWPDEGARMLMTAFGLGAFSAAFSAHESTLRSHIGPVNTLMLSSGYAALSYILLAWIPGSGWVYAGTAVHGMALGSILTLHIKAGSVFHWSDQVYHDDMITRSHFLTCVASFAASLGIVTIAILVEATEGFQIPFTVAGGSLFLGSVFFGIARKQRCGYTKFWHEAI</sequence>
<gene>
    <name evidence="2" type="ORF">BS50DRAFT_482962</name>
</gene>
<evidence type="ECO:0000256" key="1">
    <source>
        <dbReference type="SAM" id="Phobius"/>
    </source>
</evidence>
<accession>A0A2T2P7C9</accession>
<feature type="transmembrane region" description="Helical" evidence="1">
    <location>
        <begin position="109"/>
        <end position="132"/>
    </location>
</feature>
<reference evidence="2 3" key="1">
    <citation type="journal article" date="2018" name="Front. Microbiol.">
        <title>Genome-Wide Analysis of Corynespora cassiicola Leaf Fall Disease Putative Effectors.</title>
        <authorList>
            <person name="Lopez D."/>
            <person name="Ribeiro S."/>
            <person name="Label P."/>
            <person name="Fumanal B."/>
            <person name="Venisse J.S."/>
            <person name="Kohler A."/>
            <person name="de Oliveira R.R."/>
            <person name="Labutti K."/>
            <person name="Lipzen A."/>
            <person name="Lail K."/>
            <person name="Bauer D."/>
            <person name="Ohm R.A."/>
            <person name="Barry K.W."/>
            <person name="Spatafora J."/>
            <person name="Grigoriev I.V."/>
            <person name="Martin F.M."/>
            <person name="Pujade-Renaud V."/>
        </authorList>
    </citation>
    <scope>NUCLEOTIDE SEQUENCE [LARGE SCALE GENOMIC DNA]</scope>
    <source>
        <strain evidence="2 3">Philippines</strain>
    </source>
</reference>
<name>A0A2T2P7C9_CORCC</name>